<proteinExistence type="predicted"/>
<name>A0ABM4N403_EQUPR</name>
<dbReference type="Pfam" id="PF09240">
    <property type="entry name" value="IL6Ra-bind"/>
    <property type="match status" value="1"/>
</dbReference>
<dbReference type="InterPro" id="IPR003961">
    <property type="entry name" value="FN3_dom"/>
</dbReference>
<keyword evidence="3" id="KW-0732">Signal</keyword>
<evidence type="ECO:0000256" key="4">
    <source>
        <dbReference type="ARBA" id="ARBA00022989"/>
    </source>
</evidence>
<dbReference type="PANTHER" id="PTHR23037:SF46">
    <property type="entry name" value="INTERLEUKIN 5 RECEPTOR SUBUNIT ALPHA"/>
    <property type="match status" value="1"/>
</dbReference>
<keyword evidence="2 9" id="KW-0812">Transmembrane</keyword>
<comment type="subcellular location">
    <subcellularLocation>
        <location evidence="1">Membrane</location>
        <topology evidence="1">Single-pass type I membrane protein</topology>
    </subcellularLocation>
</comment>
<keyword evidence="11" id="KW-1185">Reference proteome</keyword>
<evidence type="ECO:0000313" key="11">
    <source>
        <dbReference type="Proteomes" id="UP001652662"/>
    </source>
</evidence>
<keyword evidence="7" id="KW-0325">Glycoprotein</keyword>
<dbReference type="InterPro" id="IPR013783">
    <property type="entry name" value="Ig-like_fold"/>
</dbReference>
<keyword evidence="5 9" id="KW-0472">Membrane</keyword>
<dbReference type="RefSeq" id="XP_070459676.1">
    <property type="nucleotide sequence ID" value="XM_070603575.1"/>
</dbReference>
<evidence type="ECO:0000256" key="5">
    <source>
        <dbReference type="ARBA" id="ARBA00023136"/>
    </source>
</evidence>
<dbReference type="SUPFAM" id="SSF49265">
    <property type="entry name" value="Fibronectin type III"/>
    <property type="match status" value="2"/>
</dbReference>
<dbReference type="PANTHER" id="PTHR23037">
    <property type="entry name" value="CYTOKINE RECEPTOR"/>
    <property type="match status" value="1"/>
</dbReference>
<evidence type="ECO:0000256" key="3">
    <source>
        <dbReference type="ARBA" id="ARBA00022729"/>
    </source>
</evidence>
<dbReference type="Pfam" id="PF18611">
    <property type="entry name" value="IL3Ra_N"/>
    <property type="match status" value="1"/>
</dbReference>
<gene>
    <name evidence="12" type="primary">CSF2RA</name>
</gene>
<dbReference type="Proteomes" id="UP001652662">
    <property type="component" value="Chromosome X"/>
</dbReference>
<reference evidence="12" key="1">
    <citation type="submission" date="2025-08" db="UniProtKB">
        <authorList>
            <consortium name="RefSeq"/>
        </authorList>
    </citation>
    <scope>IDENTIFICATION</scope>
    <source>
        <tissue evidence="12">Blood</tissue>
    </source>
</reference>
<sequence length="621" mass="68678">MWDAASAWPQEQCQVRAQDPNRPAPGPPKQSARPAALSRGAGPAMGLFWDVSLEGQELADCRRVSQFSAMSTPHRKGEGIKEKKEGSGSSRCLCRAILALTLTTGGGGRAGDRRAQRHRPDVGASGNTAQESRLTDAGPVLRARVTDTDEARLCRQPPSVIQKVTRNHGRPGSVTAGGDPGLTPGWWTLPMRPVLCFFPTPSARGNTTGPHAMGPLAPAIVLSVLLDPAFLLTRELQDLPSAAPVPSLRVTFDPRRLELTWDCDEDPTYVECVMLHPDKGPISLKPWKKECRCVFPDCALHQGVTLTVTVNTSQTQVSEKLVYTNPGGEGTAAQNFSCFIYNVHFMNCTWAPGRAAPDDVQYFLYIRDSKKRERECPRYVSDSGTHVGCHLDDLSGLTSYNYFLVNGTSQTTGIQFFDSVLRSKQIERYSPPANISVQCKPSSCLIRWERPSAHFRLDDRDFQYELVIQRQSRTQPPEYPMRIEVPGDSQNQYIFPSLEPRPKHTVKIRTGDARDAQDPRWGAWSRPVEFGSEDPDAGVVHVYVLIVLGTLGCALALGCLVKRFLRRHSLFQPVPRIKDKLNDNHPTDLQDVWEEFPAGAGKAEHEEVVTVQEVDRAPVSG</sequence>
<evidence type="ECO:0000313" key="12">
    <source>
        <dbReference type="RefSeq" id="XP_070459676.1"/>
    </source>
</evidence>
<keyword evidence="6 12" id="KW-0675">Receptor</keyword>
<feature type="transmembrane region" description="Helical" evidence="9">
    <location>
        <begin position="540"/>
        <end position="561"/>
    </location>
</feature>
<protein>
    <submittedName>
        <fullName evidence="12">Granulocyte-macrophage colony-stimulating factor receptor subunit alpha isoform X2</fullName>
    </submittedName>
</protein>
<evidence type="ECO:0000259" key="10">
    <source>
        <dbReference type="PROSITE" id="PS50853"/>
    </source>
</evidence>
<dbReference type="PROSITE" id="PS50853">
    <property type="entry name" value="FN3"/>
    <property type="match status" value="1"/>
</dbReference>
<keyword evidence="4 9" id="KW-1133">Transmembrane helix</keyword>
<dbReference type="InterPro" id="IPR015321">
    <property type="entry name" value="TypeI_recpt_CBD"/>
</dbReference>
<feature type="region of interest" description="Disordered" evidence="8">
    <location>
        <begin position="105"/>
        <end position="134"/>
    </location>
</feature>
<dbReference type="Gene3D" id="2.60.40.10">
    <property type="entry name" value="Immunoglobulins"/>
    <property type="match status" value="2"/>
</dbReference>
<accession>A0ABM4N403</accession>
<evidence type="ECO:0000256" key="2">
    <source>
        <dbReference type="ARBA" id="ARBA00022692"/>
    </source>
</evidence>
<dbReference type="InterPro" id="IPR040907">
    <property type="entry name" value="IL3Ra_N"/>
</dbReference>
<dbReference type="PROSITE" id="PS01356">
    <property type="entry name" value="HEMATOPO_REC_S_F2"/>
    <property type="match status" value="1"/>
</dbReference>
<evidence type="ECO:0000256" key="9">
    <source>
        <dbReference type="SAM" id="Phobius"/>
    </source>
</evidence>
<dbReference type="InterPro" id="IPR003532">
    <property type="entry name" value="Short_hematopoietin_rcpt_2_CS"/>
</dbReference>
<feature type="domain" description="Fibronectin type-III" evidence="10">
    <location>
        <begin position="431"/>
        <end position="535"/>
    </location>
</feature>
<evidence type="ECO:0000256" key="1">
    <source>
        <dbReference type="ARBA" id="ARBA00004479"/>
    </source>
</evidence>
<evidence type="ECO:0000256" key="8">
    <source>
        <dbReference type="SAM" id="MobiDB-lite"/>
    </source>
</evidence>
<dbReference type="GeneID" id="103545274"/>
<feature type="region of interest" description="Disordered" evidence="8">
    <location>
        <begin position="1"/>
        <end position="39"/>
    </location>
</feature>
<feature type="compositionally biased region" description="Basic and acidic residues" evidence="8">
    <location>
        <begin position="110"/>
        <end position="121"/>
    </location>
</feature>
<organism evidence="11 12">
    <name type="scientific">Equus przewalskii</name>
    <name type="common">Przewalski's horse</name>
    <name type="synonym">Equus caballus przewalskii</name>
    <dbReference type="NCBI Taxonomy" id="9798"/>
    <lineage>
        <taxon>Eukaryota</taxon>
        <taxon>Metazoa</taxon>
        <taxon>Chordata</taxon>
        <taxon>Craniata</taxon>
        <taxon>Vertebrata</taxon>
        <taxon>Euteleostomi</taxon>
        <taxon>Mammalia</taxon>
        <taxon>Eutheria</taxon>
        <taxon>Laurasiatheria</taxon>
        <taxon>Perissodactyla</taxon>
        <taxon>Equidae</taxon>
        <taxon>Equus</taxon>
    </lineage>
</organism>
<evidence type="ECO:0000256" key="7">
    <source>
        <dbReference type="ARBA" id="ARBA00023180"/>
    </source>
</evidence>
<dbReference type="InterPro" id="IPR036116">
    <property type="entry name" value="FN3_sf"/>
</dbReference>
<evidence type="ECO:0000256" key="6">
    <source>
        <dbReference type="ARBA" id="ARBA00023170"/>
    </source>
</evidence>